<keyword evidence="3" id="KW-1185">Reference proteome</keyword>
<dbReference type="InterPro" id="IPR010239">
    <property type="entry name" value="CHP02001"/>
</dbReference>
<reference evidence="2 3" key="1">
    <citation type="submission" date="2018-06" db="EMBL/GenBank/DDBJ databases">
        <title>OYT1 Genome Sequencing.</title>
        <authorList>
            <person name="Kato S."/>
            <person name="Itoh T."/>
            <person name="Ohkuma M."/>
        </authorList>
    </citation>
    <scope>NUCLEOTIDE SEQUENCE [LARGE SCALE GENOMIC DNA]</scope>
    <source>
        <strain evidence="2 3">OYT1</strain>
    </source>
</reference>
<dbReference type="AlphaFoldDB" id="A0A2Z6GEJ5"/>
<dbReference type="NCBIfam" id="TIGR02001">
    <property type="entry name" value="gcw_chp"/>
    <property type="match status" value="1"/>
</dbReference>
<evidence type="ECO:0000256" key="1">
    <source>
        <dbReference type="SAM" id="SignalP"/>
    </source>
</evidence>
<organism evidence="2 3">
    <name type="scientific">Ferriphaselus amnicola</name>
    <dbReference type="NCBI Taxonomy" id="1188319"/>
    <lineage>
        <taxon>Bacteria</taxon>
        <taxon>Pseudomonadati</taxon>
        <taxon>Pseudomonadota</taxon>
        <taxon>Betaproteobacteria</taxon>
        <taxon>Nitrosomonadales</taxon>
        <taxon>Gallionellaceae</taxon>
        <taxon>Ferriphaselus</taxon>
    </lineage>
</organism>
<dbReference type="Proteomes" id="UP000033070">
    <property type="component" value="Chromosome"/>
</dbReference>
<feature type="signal peptide" evidence="1">
    <location>
        <begin position="1"/>
        <end position="23"/>
    </location>
</feature>
<feature type="chain" id="PRO_5017423090" evidence="1">
    <location>
        <begin position="24"/>
        <end position="264"/>
    </location>
</feature>
<gene>
    <name evidence="2" type="ORF">OYT1_ch2483</name>
</gene>
<evidence type="ECO:0000313" key="3">
    <source>
        <dbReference type="Proteomes" id="UP000033070"/>
    </source>
</evidence>
<dbReference type="EMBL" id="AP018738">
    <property type="protein sequence ID" value="BBE51996.1"/>
    <property type="molecule type" value="Genomic_DNA"/>
</dbReference>
<accession>A0A2Z6GEJ5</accession>
<keyword evidence="1" id="KW-0732">Signal</keyword>
<dbReference type="STRING" id="1188319.OYT1_01385"/>
<dbReference type="Pfam" id="PF09694">
    <property type="entry name" value="Gcw_chp"/>
    <property type="match status" value="1"/>
</dbReference>
<protein>
    <submittedName>
        <fullName evidence="2">Exported protein</fullName>
    </submittedName>
</protein>
<sequence>MLNKKLLNTLVLAALAVPTLAMAEDAPASPHTVTGNVGMVSNYVFRGITQTSHNPAVQGGFDYAHASGLYAGVWGSNVSWIADSGAVASGSVGMELDTYAGFKNTFAEDFSYDIGFVRYNYLGKYTPAAPWVKADTDEVYGSIGYKWISAKYSYGLGKFLTIPDAQGTNYIELNANYPVSDTGITLGAHVGKQTYKGSSAAYLATTASGSPTYTDYKVSISKDFSGYVLGLAYSKTNASNFYNWPTFGGNWGKGVAILSLTHAM</sequence>
<proteinExistence type="predicted"/>
<dbReference type="KEGG" id="fam:OYT1_ch2483"/>
<dbReference type="RefSeq" id="WP_062626573.1">
    <property type="nucleotide sequence ID" value="NZ_AP018738.1"/>
</dbReference>
<dbReference type="OrthoDB" id="9793561at2"/>
<evidence type="ECO:0000313" key="2">
    <source>
        <dbReference type="EMBL" id="BBE51996.1"/>
    </source>
</evidence>
<name>A0A2Z6GEJ5_9PROT</name>